<dbReference type="InterPro" id="IPR020802">
    <property type="entry name" value="TesA-like"/>
</dbReference>
<dbReference type="Gene3D" id="3.40.50.1820">
    <property type="entry name" value="alpha/beta hydrolase"/>
    <property type="match status" value="1"/>
</dbReference>
<dbReference type="SUPFAM" id="SSF52777">
    <property type="entry name" value="CoA-dependent acyltransferases"/>
    <property type="match status" value="2"/>
</dbReference>
<dbReference type="Gene3D" id="3.30.300.30">
    <property type="match status" value="1"/>
</dbReference>
<feature type="domain" description="Carrier" evidence="2">
    <location>
        <begin position="957"/>
        <end position="1038"/>
    </location>
</feature>
<dbReference type="Pfam" id="PF00668">
    <property type="entry name" value="Condensation"/>
    <property type="match status" value="1"/>
</dbReference>
<dbReference type="Gene3D" id="3.30.559.30">
    <property type="entry name" value="Nonribosomal peptide synthetase, condensation domain"/>
    <property type="match status" value="1"/>
</dbReference>
<evidence type="ECO:0000256" key="1">
    <source>
        <dbReference type="ARBA" id="ARBA00001957"/>
    </source>
</evidence>
<accession>A0A7C8FUR2</accession>
<dbReference type="InterPro" id="IPR036736">
    <property type="entry name" value="ACP-like_sf"/>
</dbReference>
<dbReference type="SUPFAM" id="SSF53474">
    <property type="entry name" value="alpha/beta-Hydrolases"/>
    <property type="match status" value="1"/>
</dbReference>
<dbReference type="GO" id="GO:0044550">
    <property type="term" value="P:secondary metabolite biosynthetic process"/>
    <property type="evidence" value="ECO:0007669"/>
    <property type="project" value="TreeGrafter"/>
</dbReference>
<dbReference type="Pfam" id="PF00975">
    <property type="entry name" value="Thioesterase"/>
    <property type="match status" value="1"/>
</dbReference>
<dbReference type="Proteomes" id="UP000481339">
    <property type="component" value="Unassembled WGS sequence"/>
</dbReference>
<name>A0A7C8FUR2_9MICO</name>
<dbReference type="GO" id="GO:0043041">
    <property type="term" value="P:amino acid activation for nonribosomal peptide biosynthetic process"/>
    <property type="evidence" value="ECO:0007669"/>
    <property type="project" value="TreeGrafter"/>
</dbReference>
<dbReference type="InterPro" id="IPR042099">
    <property type="entry name" value="ANL_N_sf"/>
</dbReference>
<dbReference type="InterPro" id="IPR020845">
    <property type="entry name" value="AMP-binding_CS"/>
</dbReference>
<proteinExistence type="predicted"/>
<dbReference type="RefSeq" id="WP_158036212.1">
    <property type="nucleotide sequence ID" value="NZ_BAAAZV010000017.1"/>
</dbReference>
<dbReference type="GO" id="GO:0003824">
    <property type="term" value="F:catalytic activity"/>
    <property type="evidence" value="ECO:0007669"/>
    <property type="project" value="InterPro"/>
</dbReference>
<dbReference type="SUPFAM" id="SSF56801">
    <property type="entry name" value="Acetyl-CoA synthetase-like"/>
    <property type="match status" value="1"/>
</dbReference>
<keyword evidence="4" id="KW-1185">Reference proteome</keyword>
<dbReference type="InterPro" id="IPR045851">
    <property type="entry name" value="AMP-bd_C_sf"/>
</dbReference>
<dbReference type="PROSITE" id="PS00455">
    <property type="entry name" value="AMP_BINDING"/>
    <property type="match status" value="1"/>
</dbReference>
<organism evidence="3 4">
    <name type="scientific">Pseudoclavibacter caeni</name>
    <dbReference type="NCBI Taxonomy" id="908846"/>
    <lineage>
        <taxon>Bacteria</taxon>
        <taxon>Bacillati</taxon>
        <taxon>Actinomycetota</taxon>
        <taxon>Actinomycetes</taxon>
        <taxon>Micrococcales</taxon>
        <taxon>Microbacteriaceae</taxon>
        <taxon>Pseudoclavibacter</taxon>
    </lineage>
</organism>
<dbReference type="PANTHER" id="PTHR45527">
    <property type="entry name" value="NONRIBOSOMAL PEPTIDE SYNTHETASE"/>
    <property type="match status" value="1"/>
</dbReference>
<dbReference type="Pfam" id="PF00550">
    <property type="entry name" value="PP-binding"/>
    <property type="match status" value="1"/>
</dbReference>
<dbReference type="InterPro" id="IPR010071">
    <property type="entry name" value="AA_adenyl_dom"/>
</dbReference>
<dbReference type="Pfam" id="PF00501">
    <property type="entry name" value="AMP-binding"/>
    <property type="match status" value="1"/>
</dbReference>
<dbReference type="InterPro" id="IPR023213">
    <property type="entry name" value="CAT-like_dom_sf"/>
</dbReference>
<dbReference type="PROSITE" id="PS50075">
    <property type="entry name" value="CARRIER"/>
    <property type="match status" value="1"/>
</dbReference>
<comment type="cofactor">
    <cofactor evidence="1">
        <name>pantetheine 4'-phosphate</name>
        <dbReference type="ChEBI" id="CHEBI:47942"/>
    </cofactor>
</comment>
<protein>
    <submittedName>
        <fullName evidence="3">Amino acid adenylation domain-containing protein</fullName>
    </submittedName>
</protein>
<dbReference type="OrthoDB" id="2472181at2"/>
<evidence type="ECO:0000259" key="2">
    <source>
        <dbReference type="PROSITE" id="PS50075"/>
    </source>
</evidence>
<dbReference type="SUPFAM" id="SSF47336">
    <property type="entry name" value="ACP-like"/>
    <property type="match status" value="1"/>
</dbReference>
<dbReference type="GO" id="GO:0005737">
    <property type="term" value="C:cytoplasm"/>
    <property type="evidence" value="ECO:0007669"/>
    <property type="project" value="TreeGrafter"/>
</dbReference>
<dbReference type="InterPro" id="IPR009081">
    <property type="entry name" value="PP-bd_ACP"/>
</dbReference>
<dbReference type="SMART" id="SM00824">
    <property type="entry name" value="PKS_TE"/>
    <property type="match status" value="1"/>
</dbReference>
<dbReference type="Gene3D" id="3.30.559.10">
    <property type="entry name" value="Chloramphenicol acetyltransferase-like domain"/>
    <property type="match status" value="1"/>
</dbReference>
<dbReference type="InterPro" id="IPR000873">
    <property type="entry name" value="AMP-dep_synth/lig_dom"/>
</dbReference>
<dbReference type="EMBL" id="WBKA01000003">
    <property type="protein sequence ID" value="KAB1632434.1"/>
    <property type="molecule type" value="Genomic_DNA"/>
</dbReference>
<comment type="caution">
    <text evidence="3">The sequence shown here is derived from an EMBL/GenBank/DDBJ whole genome shotgun (WGS) entry which is preliminary data.</text>
</comment>
<dbReference type="InterPro" id="IPR029058">
    <property type="entry name" value="AB_hydrolase_fold"/>
</dbReference>
<evidence type="ECO:0000313" key="4">
    <source>
        <dbReference type="Proteomes" id="UP000481339"/>
    </source>
</evidence>
<sequence>MTRCFLPLLSTQRGVRLAERLAGDSRAFQTGRYLDIPTTVRPDRSRHAVAAAVDRHELLRTVLVEADGETRQQVLPLPVWSPAVWDLRDEPDARDRALALMRADLSAPRTPERAAVDLVSEMLFLLPGDRSLWYQRLHHVLTDGYGHSLLFAQLLGACAGRPLPEAPTLAELVDAEAAELPAAGSDLRHWLASPPVPARSPGVEAATPRPAATHIRVQRDLPVRATALLNHLARRCQTIWAAAVAAAAADLVASFTDTTTAVLGLPLMRRGDRVWRRTIAPRVTVMPMRVNIDPQADVRRTLREVEKRLHDASAHQHAISEDLRAAASLPPSERLIGPQLNLKPFHDDPRVHGMTARMVDLSAGPVEDLTISVYPDGERLHLDVDGNPRLRSPEELDDLADRLLLRLERLAVAGPRDRFTAAGWLLPKERDRVRVRRARANHPLPTDDAGRPLTVPAITDRTVRRQPRRLALIAPGCMLTREELARESSGLSALLRDRGLRPGMTVGVCLHRGASLVAAVLAVLRSGLVYLPLDPDAPAERIRMMLADASASAVVTTPDTVGLLPEDAPVILLDAAAAPLAESTPPRPVASGPDADDPAYLLFTSGSTGRPKGVVVHHIALANRLLWMADALRIGPGDRVLHKTPIGFDVSLWELLLPPVAGAVTVIAPPGAQRDPFALGELIEREQVTVVHFVPTMLRTFVSALQRSARRPDLSSLRLIVCSGETLTGDVVTAAHALTDARIVNLYGPTEAAIDVTAHVAARHVVDPDIPIGLPVWNTTAEVRDPAGRLLPDGVTGELCLGGIQLAEGYRGRPEETDRAFVRMEDHPDGPAREYRTGDRAVRDRAGLLRYRGRRDGQVKLHGQRLELGEIERALSLPAAPETAATVHARAGDRILVGYVVGGQAAADAARRHCRRTLPNALVPTVVLPLPELPLSPSGKLDRRALPAPELQGRGTLPRTDLERRVLAAFRRVLADPQADEAQTGLGMTDDFFTHGGSSLSAVELVVQLEEDGVHADYADIFAASTPRALAALIDADRRDAGFAPVLDLTPAGRAPALDDEDRVWAFIHPAGGLAWCYRTLAGLLPGRVLGLQSGVWESGVAADDVDQVARRMADGLLSAAPTGRLHVIGWSVGGVIAHRLVTRLEELGRRPVLLGLLDAYPPSVWRAAPVPPQDPVMALTRMAGIEPRALLESPEHATLPDVARALAERGHPLGELDARHLRGLRDAVAAGNRLMRSARLPQTATPTVFVGAGDGAEWLDPRPWRAVCRGPWQQRELPIRHEQLVTEAWAPAVADILTRAGDVRR</sequence>
<dbReference type="NCBIfam" id="TIGR01733">
    <property type="entry name" value="AA-adenyl-dom"/>
    <property type="match status" value="1"/>
</dbReference>
<gene>
    <name evidence="3" type="ORF">F8O02_05400</name>
</gene>
<evidence type="ECO:0000313" key="3">
    <source>
        <dbReference type="EMBL" id="KAB1632434.1"/>
    </source>
</evidence>
<reference evidence="3 4" key="1">
    <citation type="submission" date="2019-09" db="EMBL/GenBank/DDBJ databases">
        <title>Phylogeny of genus Pseudoclavibacter and closely related genus.</title>
        <authorList>
            <person name="Li Y."/>
        </authorList>
    </citation>
    <scope>NUCLEOTIDE SEQUENCE [LARGE SCALE GENOMIC DNA]</scope>
    <source>
        <strain evidence="3 4">JCM 16921</strain>
    </source>
</reference>
<dbReference type="InterPro" id="IPR001242">
    <property type="entry name" value="Condensation_dom"/>
</dbReference>
<dbReference type="GO" id="GO:0008610">
    <property type="term" value="P:lipid biosynthetic process"/>
    <property type="evidence" value="ECO:0007669"/>
    <property type="project" value="UniProtKB-ARBA"/>
</dbReference>
<dbReference type="InterPro" id="IPR001031">
    <property type="entry name" value="Thioesterase"/>
</dbReference>
<dbReference type="PANTHER" id="PTHR45527:SF1">
    <property type="entry name" value="FATTY ACID SYNTHASE"/>
    <property type="match status" value="1"/>
</dbReference>
<dbReference type="Gene3D" id="3.40.50.12780">
    <property type="entry name" value="N-terminal domain of ligase-like"/>
    <property type="match status" value="1"/>
</dbReference>
<dbReference type="GO" id="GO:0031177">
    <property type="term" value="F:phosphopantetheine binding"/>
    <property type="evidence" value="ECO:0007669"/>
    <property type="project" value="TreeGrafter"/>
</dbReference>